<dbReference type="InterPro" id="IPR039121">
    <property type="entry name" value="NUDT19"/>
</dbReference>
<evidence type="ECO:0000259" key="7">
    <source>
        <dbReference type="PROSITE" id="PS51462"/>
    </source>
</evidence>
<protein>
    <submittedName>
        <fullName evidence="8">NUDIX domain protein</fullName>
    </submittedName>
</protein>
<dbReference type="SUPFAM" id="SSF55811">
    <property type="entry name" value="Nudix"/>
    <property type="match status" value="1"/>
</dbReference>
<evidence type="ECO:0000313" key="8">
    <source>
        <dbReference type="EMBL" id="SLN44005.1"/>
    </source>
</evidence>
<name>A0A1Y5SMB7_9PROT</name>
<evidence type="ECO:0000256" key="1">
    <source>
        <dbReference type="ARBA" id="ARBA00001936"/>
    </source>
</evidence>
<dbReference type="GO" id="GO:0046872">
    <property type="term" value="F:metal ion binding"/>
    <property type="evidence" value="ECO:0007669"/>
    <property type="project" value="UniProtKB-KW"/>
</dbReference>
<dbReference type="AlphaFoldDB" id="A0A1Y5SMB7"/>
<keyword evidence="6" id="KW-0464">Manganese</keyword>
<dbReference type="PANTHER" id="PTHR12318:SF0">
    <property type="entry name" value="ACYL-COENZYME A DIPHOSPHATASE NUDT19"/>
    <property type="match status" value="1"/>
</dbReference>
<dbReference type="RefSeq" id="WP_139839600.1">
    <property type="nucleotide sequence ID" value="NZ_FWFR01000001.1"/>
</dbReference>
<dbReference type="InterPro" id="IPR000086">
    <property type="entry name" value="NUDIX_hydrolase_dom"/>
</dbReference>
<dbReference type="EMBL" id="FWFR01000001">
    <property type="protein sequence ID" value="SLN44005.1"/>
    <property type="molecule type" value="Genomic_DNA"/>
</dbReference>
<proteinExistence type="predicted"/>
<evidence type="ECO:0000256" key="2">
    <source>
        <dbReference type="ARBA" id="ARBA00001946"/>
    </source>
</evidence>
<gene>
    <name evidence="8" type="ORF">OCH7691_01849</name>
</gene>
<dbReference type="CDD" id="cd18870">
    <property type="entry name" value="NUDIX_AcylCoAdiphos_Nudt19"/>
    <property type="match status" value="1"/>
</dbReference>
<keyword evidence="4" id="KW-0378">Hydrolase</keyword>
<comment type="cofactor">
    <cofactor evidence="2">
        <name>Mg(2+)</name>
        <dbReference type="ChEBI" id="CHEBI:18420"/>
    </cofactor>
</comment>
<keyword evidence="9" id="KW-1185">Reference proteome</keyword>
<keyword evidence="3" id="KW-0479">Metal-binding</keyword>
<evidence type="ECO:0000256" key="6">
    <source>
        <dbReference type="ARBA" id="ARBA00023211"/>
    </source>
</evidence>
<evidence type="ECO:0000256" key="5">
    <source>
        <dbReference type="ARBA" id="ARBA00022842"/>
    </source>
</evidence>
<comment type="cofactor">
    <cofactor evidence="1">
        <name>Mn(2+)</name>
        <dbReference type="ChEBI" id="CHEBI:29035"/>
    </cofactor>
</comment>
<dbReference type="Proteomes" id="UP000193200">
    <property type="component" value="Unassembled WGS sequence"/>
</dbReference>
<keyword evidence="5" id="KW-0460">Magnesium</keyword>
<evidence type="ECO:0000313" key="9">
    <source>
        <dbReference type="Proteomes" id="UP000193200"/>
    </source>
</evidence>
<dbReference type="GO" id="GO:0016818">
    <property type="term" value="F:hydrolase activity, acting on acid anhydrides, in phosphorus-containing anhydrides"/>
    <property type="evidence" value="ECO:0007669"/>
    <property type="project" value="InterPro"/>
</dbReference>
<evidence type="ECO:0000256" key="3">
    <source>
        <dbReference type="ARBA" id="ARBA00022723"/>
    </source>
</evidence>
<dbReference type="PANTHER" id="PTHR12318">
    <property type="entry name" value="TESTOSTERONE-REGULATED PROTEIN RP2"/>
    <property type="match status" value="1"/>
</dbReference>
<sequence>MPARPVRPRDAASLIIVDRQAGGPRVLLGRRAKQHRSFPDVFVFPGGTLDAADRTIEPLTELTHEQAARLPGKPAQSRALAVAAVRETFEETGLVFGERDGEDSFRPALDRLAVVARAITPPQSPRRFHARFFIADAEDASGTLRGNGELLDLDWIPIEKALHLPIIDVTEFVLGHVLALERGEIPPLGPLPLFHYRGGRARIRHG</sequence>
<dbReference type="OrthoDB" id="9805905at2"/>
<dbReference type="Pfam" id="PF00293">
    <property type="entry name" value="NUDIX"/>
    <property type="match status" value="1"/>
</dbReference>
<dbReference type="PROSITE" id="PS51462">
    <property type="entry name" value="NUDIX"/>
    <property type="match status" value="1"/>
</dbReference>
<dbReference type="Gene3D" id="3.90.79.10">
    <property type="entry name" value="Nucleoside Triphosphate Pyrophosphohydrolase"/>
    <property type="match status" value="2"/>
</dbReference>
<dbReference type="InParanoid" id="A0A1Y5SMB7"/>
<dbReference type="InterPro" id="IPR015797">
    <property type="entry name" value="NUDIX_hydrolase-like_dom_sf"/>
</dbReference>
<feature type="domain" description="Nudix hydrolase" evidence="7">
    <location>
        <begin position="7"/>
        <end position="180"/>
    </location>
</feature>
<evidence type="ECO:0000256" key="4">
    <source>
        <dbReference type="ARBA" id="ARBA00022801"/>
    </source>
</evidence>
<reference evidence="8 9" key="1">
    <citation type="submission" date="2017-03" db="EMBL/GenBank/DDBJ databases">
        <authorList>
            <person name="Afonso C.L."/>
            <person name="Miller P.J."/>
            <person name="Scott M.A."/>
            <person name="Spackman E."/>
            <person name="Goraichik I."/>
            <person name="Dimitrov K.M."/>
            <person name="Suarez D.L."/>
            <person name="Swayne D.E."/>
        </authorList>
    </citation>
    <scope>NUCLEOTIDE SEQUENCE [LARGE SCALE GENOMIC DNA]</scope>
    <source>
        <strain evidence="8 9">CECT 7691</strain>
    </source>
</reference>
<organism evidence="8 9">
    <name type="scientific">Oceanibacterium hippocampi</name>
    <dbReference type="NCBI Taxonomy" id="745714"/>
    <lineage>
        <taxon>Bacteria</taxon>
        <taxon>Pseudomonadati</taxon>
        <taxon>Pseudomonadota</taxon>
        <taxon>Alphaproteobacteria</taxon>
        <taxon>Sneathiellales</taxon>
        <taxon>Sneathiellaceae</taxon>
        <taxon>Oceanibacterium</taxon>
    </lineage>
</organism>
<accession>A0A1Y5SMB7</accession>